<dbReference type="InterPro" id="IPR003370">
    <property type="entry name" value="Chromate_transpt"/>
</dbReference>
<reference evidence="8 9" key="1">
    <citation type="submission" date="2018-10" db="EMBL/GenBank/DDBJ databases">
        <title>Complete genome sequences of Arcobacter cryaerophilus strains ATCC 43158 and ATCC 49615.</title>
        <authorList>
            <person name="Miller W.G."/>
            <person name="Yee E."/>
            <person name="Bono J.L."/>
        </authorList>
    </citation>
    <scope>NUCLEOTIDE SEQUENCE [LARGE SCALE GENOMIC DNA]</scope>
    <source>
        <strain evidence="8 9">ATCC 43158</strain>
    </source>
</reference>
<protein>
    <submittedName>
        <fullName evidence="8">Chromate transporter</fullName>
    </submittedName>
</protein>
<feature type="transmembrane region" description="Helical" evidence="7">
    <location>
        <begin position="73"/>
        <end position="94"/>
    </location>
</feature>
<dbReference type="GO" id="GO:0005886">
    <property type="term" value="C:plasma membrane"/>
    <property type="evidence" value="ECO:0007669"/>
    <property type="project" value="UniProtKB-SubCell"/>
</dbReference>
<sequence>MINISIFWHFFILGLFSFGGPIAHIGYFRKKFVEELNWLSDEEFSKIVALSQFLPGPSSSQVGFTIGLKKGGIIGAIFAFIAFTFPSFLLLYLAATFQNIYENSSVIYALMSGLKLFAVVIVADATFSMFKALCKTTTSKIIFVFATLFLIFNQTFFAQIIVLVISGFVALFFIKENNTNKIKYEKPYMLPLYIFFILLIFLPLLASQDKLLSLFNSFYQVGSLVFGGGHVVLPLIKSNINIDENSFLVAYSLAQAVPGPMFTIASYIGVVTFEESPFLGSVVATIAIFLPGFLLILAFYKSFESYSKNPTISKIVAGINASVVAILFSVLVTIVTPSGIVNVYDLIFGIVGFFLIRKFKNSLLFLIMFYCLYGILRSLYV</sequence>
<feature type="transmembrane region" description="Helical" evidence="7">
    <location>
        <begin position="157"/>
        <end position="175"/>
    </location>
</feature>
<dbReference type="EMBL" id="CP032823">
    <property type="protein sequence ID" value="AYJ80893.1"/>
    <property type="molecule type" value="Genomic_DNA"/>
</dbReference>
<evidence type="ECO:0000256" key="4">
    <source>
        <dbReference type="ARBA" id="ARBA00022692"/>
    </source>
</evidence>
<gene>
    <name evidence="8" type="ORF">ACRYA_1795</name>
</gene>
<feature type="transmembrane region" description="Helical" evidence="7">
    <location>
        <begin position="106"/>
        <end position="125"/>
    </location>
</feature>
<proteinExistence type="inferred from homology"/>
<feature type="transmembrane region" description="Helical" evidence="7">
    <location>
        <begin position="187"/>
        <end position="206"/>
    </location>
</feature>
<dbReference type="GO" id="GO:0015109">
    <property type="term" value="F:chromate transmembrane transporter activity"/>
    <property type="evidence" value="ECO:0007669"/>
    <property type="project" value="InterPro"/>
</dbReference>
<evidence type="ECO:0000256" key="1">
    <source>
        <dbReference type="ARBA" id="ARBA00004651"/>
    </source>
</evidence>
<keyword evidence="6 7" id="KW-0472">Membrane</keyword>
<evidence type="ECO:0000256" key="6">
    <source>
        <dbReference type="ARBA" id="ARBA00023136"/>
    </source>
</evidence>
<dbReference type="GeneID" id="56462010"/>
<dbReference type="NCBIfam" id="TIGR00937">
    <property type="entry name" value="2A51"/>
    <property type="match status" value="1"/>
</dbReference>
<dbReference type="Proteomes" id="UP000273809">
    <property type="component" value="Chromosome"/>
</dbReference>
<name>A0AAD0TYC0_9BACT</name>
<keyword evidence="5 7" id="KW-1133">Transmembrane helix</keyword>
<dbReference type="RefSeq" id="WP_105916864.1">
    <property type="nucleotide sequence ID" value="NZ_CP021072.1"/>
</dbReference>
<evidence type="ECO:0000313" key="8">
    <source>
        <dbReference type="EMBL" id="AYJ80893.1"/>
    </source>
</evidence>
<accession>A0AAD0TYC0</accession>
<evidence type="ECO:0000256" key="2">
    <source>
        <dbReference type="ARBA" id="ARBA00005262"/>
    </source>
</evidence>
<comment type="subcellular location">
    <subcellularLocation>
        <location evidence="1">Cell membrane</location>
        <topology evidence="1">Multi-pass membrane protein</topology>
    </subcellularLocation>
</comment>
<dbReference type="InterPro" id="IPR014047">
    <property type="entry name" value="Chr_Tranpt_l_chain"/>
</dbReference>
<keyword evidence="4 7" id="KW-0812">Transmembrane</keyword>
<feature type="transmembrane region" description="Helical" evidence="7">
    <location>
        <begin position="248"/>
        <end position="272"/>
    </location>
</feature>
<feature type="transmembrane region" description="Helical" evidence="7">
    <location>
        <begin position="218"/>
        <end position="236"/>
    </location>
</feature>
<feature type="transmembrane region" description="Helical" evidence="7">
    <location>
        <begin position="278"/>
        <end position="300"/>
    </location>
</feature>
<dbReference type="PIRSF" id="PIRSF004810">
    <property type="entry name" value="ChrA"/>
    <property type="match status" value="1"/>
</dbReference>
<dbReference type="PANTHER" id="PTHR33567:SF3">
    <property type="entry name" value="CHROMATE ION TRANSPORTER (EUROFUNG)"/>
    <property type="match status" value="1"/>
</dbReference>
<feature type="transmembrane region" description="Helical" evidence="7">
    <location>
        <begin position="340"/>
        <end position="356"/>
    </location>
</feature>
<comment type="similarity">
    <text evidence="2">Belongs to the chromate ion transporter (CHR) (TC 2.A.51) family.</text>
</comment>
<evidence type="ECO:0000256" key="5">
    <source>
        <dbReference type="ARBA" id="ARBA00022989"/>
    </source>
</evidence>
<dbReference type="PANTHER" id="PTHR33567">
    <property type="entry name" value="CHROMATE ION TRANSPORTER (EUROFUNG)"/>
    <property type="match status" value="1"/>
</dbReference>
<dbReference type="Pfam" id="PF02417">
    <property type="entry name" value="Chromate_transp"/>
    <property type="match status" value="2"/>
</dbReference>
<evidence type="ECO:0000313" key="9">
    <source>
        <dbReference type="Proteomes" id="UP000273809"/>
    </source>
</evidence>
<evidence type="ECO:0000256" key="3">
    <source>
        <dbReference type="ARBA" id="ARBA00022475"/>
    </source>
</evidence>
<organism evidence="8 9">
    <name type="scientific">Aliarcobacter cryaerophilus ATCC 43158</name>
    <dbReference type="NCBI Taxonomy" id="1032070"/>
    <lineage>
        <taxon>Bacteria</taxon>
        <taxon>Pseudomonadati</taxon>
        <taxon>Campylobacterota</taxon>
        <taxon>Epsilonproteobacteria</taxon>
        <taxon>Campylobacterales</taxon>
        <taxon>Arcobacteraceae</taxon>
        <taxon>Aliarcobacter</taxon>
    </lineage>
</organism>
<feature type="transmembrane region" description="Helical" evidence="7">
    <location>
        <begin position="6"/>
        <end position="28"/>
    </location>
</feature>
<feature type="transmembrane region" description="Helical" evidence="7">
    <location>
        <begin position="363"/>
        <end position="380"/>
    </location>
</feature>
<dbReference type="KEGG" id="acre:ACRYA_1795"/>
<keyword evidence="3" id="KW-1003">Cell membrane</keyword>
<feature type="transmembrane region" description="Helical" evidence="7">
    <location>
        <begin position="312"/>
        <end position="334"/>
    </location>
</feature>
<evidence type="ECO:0000256" key="7">
    <source>
        <dbReference type="SAM" id="Phobius"/>
    </source>
</evidence>
<dbReference type="AlphaFoldDB" id="A0AAD0TYC0"/>